<name>A0ABN7BGW7_9HEMI</name>
<evidence type="ECO:0000256" key="1">
    <source>
        <dbReference type="ARBA" id="ARBA00004123"/>
    </source>
</evidence>
<dbReference type="Gene3D" id="3.10.20.90">
    <property type="entry name" value="Phosphatidylinositol 3-kinase Catalytic Subunit, Chain A, domain 1"/>
    <property type="match status" value="2"/>
</dbReference>
<proteinExistence type="predicted"/>
<dbReference type="Pfam" id="PF11976">
    <property type="entry name" value="Rad60-SLD"/>
    <property type="match status" value="1"/>
</dbReference>
<dbReference type="SUPFAM" id="SSF54236">
    <property type="entry name" value="Ubiquitin-like"/>
    <property type="match status" value="1"/>
</dbReference>
<accession>A0ABN7BGW7</accession>
<dbReference type="InterPro" id="IPR029071">
    <property type="entry name" value="Ubiquitin-like_domsf"/>
</dbReference>
<evidence type="ECO:0000313" key="5">
    <source>
        <dbReference type="Proteomes" id="UP001307889"/>
    </source>
</evidence>
<evidence type="ECO:0000313" key="4">
    <source>
        <dbReference type="EMBL" id="BET02143.1"/>
    </source>
</evidence>
<dbReference type="EMBL" id="AP028921">
    <property type="protein sequence ID" value="BET02143.1"/>
    <property type="molecule type" value="Genomic_DNA"/>
</dbReference>
<comment type="subcellular location">
    <subcellularLocation>
        <location evidence="1">Nucleus</location>
    </subcellularLocation>
</comment>
<feature type="domain" description="Rad60/SUMO-like" evidence="3">
    <location>
        <begin position="120"/>
        <end position="183"/>
    </location>
</feature>
<dbReference type="InterPro" id="IPR022617">
    <property type="entry name" value="Rad60/SUMO-like_dom"/>
</dbReference>
<evidence type="ECO:0000256" key="2">
    <source>
        <dbReference type="ARBA" id="ARBA00023242"/>
    </source>
</evidence>
<dbReference type="InterPro" id="IPR052324">
    <property type="entry name" value="NFATC2-Int_DNA_Repair"/>
</dbReference>
<sequence length="184" mass="20500">MSIAPSPIILDSESDSDEIEESVRVLWKRNMRLHHVEICPSEPLGKAFEKIGQLYDLPADQVELSYKDEPIARTDTLLTLGFNVVRDNFYAKEIDSDSAEVTSSILKPGNSKILVKCLVKNGKTPLQYYLNPVAPLHPLFAQVAADLNVPETKVKIKFDGENLNGRQTPKSLDLEGGECLEVYT</sequence>
<dbReference type="Proteomes" id="UP001307889">
    <property type="component" value="Chromosome 13"/>
</dbReference>
<keyword evidence="2" id="KW-0539">Nucleus</keyword>
<dbReference type="PANTHER" id="PTHR47187:SF1">
    <property type="entry name" value="NFATC2-INTERACTING PROTEIN"/>
    <property type="match status" value="1"/>
</dbReference>
<reference evidence="4 5" key="1">
    <citation type="submission" date="2023-09" db="EMBL/GenBank/DDBJ databases">
        <title>Nesidiocoris tenuis whole genome shotgun sequence.</title>
        <authorList>
            <person name="Shibata T."/>
            <person name="Shimoda M."/>
            <person name="Kobayashi T."/>
            <person name="Uehara T."/>
        </authorList>
    </citation>
    <scope>NUCLEOTIDE SEQUENCE [LARGE SCALE GENOMIC DNA]</scope>
    <source>
        <strain evidence="4 5">Japan</strain>
    </source>
</reference>
<dbReference type="CDD" id="cd01763">
    <property type="entry name" value="Ubl_SUMO_like"/>
    <property type="match status" value="1"/>
</dbReference>
<keyword evidence="5" id="KW-1185">Reference proteome</keyword>
<organism evidence="4 5">
    <name type="scientific">Nesidiocoris tenuis</name>
    <dbReference type="NCBI Taxonomy" id="355587"/>
    <lineage>
        <taxon>Eukaryota</taxon>
        <taxon>Metazoa</taxon>
        <taxon>Ecdysozoa</taxon>
        <taxon>Arthropoda</taxon>
        <taxon>Hexapoda</taxon>
        <taxon>Insecta</taxon>
        <taxon>Pterygota</taxon>
        <taxon>Neoptera</taxon>
        <taxon>Paraneoptera</taxon>
        <taxon>Hemiptera</taxon>
        <taxon>Heteroptera</taxon>
        <taxon>Panheteroptera</taxon>
        <taxon>Cimicomorpha</taxon>
        <taxon>Miridae</taxon>
        <taxon>Dicyphina</taxon>
        <taxon>Nesidiocoris</taxon>
    </lineage>
</organism>
<gene>
    <name evidence="4" type="ORF">NTJ_14961</name>
</gene>
<protein>
    <submittedName>
        <fullName evidence="4">Ubiquitin-2 like Rad60 SUMO-like</fullName>
    </submittedName>
</protein>
<evidence type="ECO:0000259" key="3">
    <source>
        <dbReference type="Pfam" id="PF11976"/>
    </source>
</evidence>
<dbReference type="PANTHER" id="PTHR47187">
    <property type="entry name" value="NFATC2-INTERACTING PROTEIN"/>
    <property type="match status" value="1"/>
</dbReference>